<reference evidence="6 7" key="1">
    <citation type="submission" date="2020-02" db="EMBL/GenBank/DDBJ databases">
        <title>Balneolaceae bacterium YR4-1, complete genome.</title>
        <authorList>
            <person name="Li Y."/>
            <person name="Wu S."/>
        </authorList>
    </citation>
    <scope>NUCLEOTIDE SEQUENCE [LARGE SCALE GENOMIC DNA]</scope>
    <source>
        <strain evidence="6 7">YR4-1</strain>
    </source>
</reference>
<dbReference type="EC" id="6.3.3.2" evidence="5"/>
<organism evidence="6 7">
    <name type="scientific">Halalkalibaculum roseum</name>
    <dbReference type="NCBI Taxonomy" id="2709311"/>
    <lineage>
        <taxon>Bacteria</taxon>
        <taxon>Pseudomonadati</taxon>
        <taxon>Balneolota</taxon>
        <taxon>Balneolia</taxon>
        <taxon>Balneolales</taxon>
        <taxon>Balneolaceae</taxon>
        <taxon>Halalkalibaculum</taxon>
    </lineage>
</organism>
<evidence type="ECO:0000256" key="3">
    <source>
        <dbReference type="ARBA" id="ARBA00022840"/>
    </source>
</evidence>
<keyword evidence="5" id="KW-0479">Metal-binding</keyword>
<dbReference type="Gene3D" id="3.40.50.10420">
    <property type="entry name" value="NagB/RpiA/CoA transferase-like"/>
    <property type="match status" value="1"/>
</dbReference>
<keyword evidence="6" id="KW-0436">Ligase</keyword>
<dbReference type="GO" id="GO:0046872">
    <property type="term" value="F:metal ion binding"/>
    <property type="evidence" value="ECO:0007669"/>
    <property type="project" value="UniProtKB-KW"/>
</dbReference>
<dbReference type="GO" id="GO:0030272">
    <property type="term" value="F:5-formyltetrahydrofolate cyclo-ligase activity"/>
    <property type="evidence" value="ECO:0007669"/>
    <property type="project" value="UniProtKB-EC"/>
</dbReference>
<comment type="catalytic activity">
    <reaction evidence="5">
        <text>(6S)-5-formyl-5,6,7,8-tetrahydrofolate + ATP = (6R)-5,10-methenyltetrahydrofolate + ADP + phosphate</text>
        <dbReference type="Rhea" id="RHEA:10488"/>
        <dbReference type="ChEBI" id="CHEBI:30616"/>
        <dbReference type="ChEBI" id="CHEBI:43474"/>
        <dbReference type="ChEBI" id="CHEBI:57455"/>
        <dbReference type="ChEBI" id="CHEBI:57457"/>
        <dbReference type="ChEBI" id="CHEBI:456216"/>
        <dbReference type="EC" id="6.3.3.2"/>
    </reaction>
</comment>
<sequence>MDLSQRKQAMREQLLKVRSELGTAEYREKSDQIITRLKTEAEFKSAEVIHCYVSMNERREVNTHGLLENLVNSKKKPVVSITHFDDGTLSHRYLESMDDLKENKWGVLEPVRGEVAALDEFELVIVPMVGGDRKKNRIGYGKGFYDRFLREVSCPAIGLLFDRCLVESVPVESFDVALDKCITESKIIS</sequence>
<proteinExistence type="inferred from homology"/>
<dbReference type="InterPro" id="IPR037171">
    <property type="entry name" value="NagB/RpiA_transferase-like"/>
</dbReference>
<evidence type="ECO:0000313" key="7">
    <source>
        <dbReference type="Proteomes" id="UP000473278"/>
    </source>
</evidence>
<evidence type="ECO:0000256" key="2">
    <source>
        <dbReference type="ARBA" id="ARBA00022741"/>
    </source>
</evidence>
<name>A0A6M1T2G5_9BACT</name>
<dbReference type="RefSeq" id="WP_165140359.1">
    <property type="nucleotide sequence ID" value="NZ_JAALLT010000002.1"/>
</dbReference>
<keyword evidence="5" id="KW-0460">Magnesium</keyword>
<dbReference type="InterPro" id="IPR024185">
    <property type="entry name" value="FTHF_cligase-like_sf"/>
</dbReference>
<dbReference type="NCBIfam" id="TIGR02727">
    <property type="entry name" value="MTHFS_bact"/>
    <property type="match status" value="1"/>
</dbReference>
<evidence type="ECO:0000256" key="5">
    <source>
        <dbReference type="RuleBase" id="RU361279"/>
    </source>
</evidence>
<feature type="binding site" evidence="4">
    <location>
        <position position="53"/>
    </location>
    <ligand>
        <name>substrate</name>
    </ligand>
</feature>
<dbReference type="Proteomes" id="UP000473278">
    <property type="component" value="Unassembled WGS sequence"/>
</dbReference>
<keyword evidence="2 4" id="KW-0547">Nucleotide-binding</keyword>
<gene>
    <name evidence="6" type="ORF">G3570_06200</name>
</gene>
<comment type="caution">
    <text evidence="6">The sequence shown here is derived from an EMBL/GenBank/DDBJ whole genome shotgun (WGS) entry which is preliminary data.</text>
</comment>
<dbReference type="EMBL" id="JAALLT010000002">
    <property type="protein sequence ID" value="NGP76215.1"/>
    <property type="molecule type" value="Genomic_DNA"/>
</dbReference>
<dbReference type="GO" id="GO:0035999">
    <property type="term" value="P:tetrahydrofolate interconversion"/>
    <property type="evidence" value="ECO:0007669"/>
    <property type="project" value="TreeGrafter"/>
</dbReference>
<keyword evidence="7" id="KW-1185">Reference proteome</keyword>
<dbReference type="AlphaFoldDB" id="A0A6M1T2G5"/>
<comment type="similarity">
    <text evidence="1 5">Belongs to the 5-formyltetrahydrofolate cyclo-ligase family.</text>
</comment>
<protein>
    <recommendedName>
        <fullName evidence="5">5-formyltetrahydrofolate cyclo-ligase</fullName>
        <ecNumber evidence="5">6.3.3.2</ecNumber>
    </recommendedName>
</protein>
<dbReference type="GO" id="GO:0005524">
    <property type="term" value="F:ATP binding"/>
    <property type="evidence" value="ECO:0007669"/>
    <property type="project" value="UniProtKB-KW"/>
</dbReference>
<accession>A0A6M1T2G5</accession>
<dbReference type="InterPro" id="IPR002698">
    <property type="entry name" value="FTHF_cligase"/>
</dbReference>
<dbReference type="PANTHER" id="PTHR23407:SF1">
    <property type="entry name" value="5-FORMYLTETRAHYDROFOLATE CYCLO-LIGASE"/>
    <property type="match status" value="1"/>
</dbReference>
<dbReference type="SUPFAM" id="SSF100950">
    <property type="entry name" value="NagB/RpiA/CoA transferase-like"/>
    <property type="match status" value="1"/>
</dbReference>
<dbReference type="PANTHER" id="PTHR23407">
    <property type="entry name" value="ATPASE INHIBITOR/5-FORMYLTETRAHYDROFOLATE CYCLO-LIGASE"/>
    <property type="match status" value="1"/>
</dbReference>
<feature type="binding site" evidence="4">
    <location>
        <position position="60"/>
    </location>
    <ligand>
        <name>substrate</name>
    </ligand>
</feature>
<dbReference type="GO" id="GO:0009396">
    <property type="term" value="P:folic acid-containing compound biosynthetic process"/>
    <property type="evidence" value="ECO:0007669"/>
    <property type="project" value="TreeGrafter"/>
</dbReference>
<evidence type="ECO:0000313" key="6">
    <source>
        <dbReference type="EMBL" id="NGP76215.1"/>
    </source>
</evidence>
<keyword evidence="3 4" id="KW-0067">ATP-binding</keyword>
<comment type="cofactor">
    <cofactor evidence="5">
        <name>Mg(2+)</name>
        <dbReference type="ChEBI" id="CHEBI:18420"/>
    </cofactor>
</comment>
<feature type="binding site" evidence="4">
    <location>
        <begin position="137"/>
        <end position="145"/>
    </location>
    <ligand>
        <name>ATP</name>
        <dbReference type="ChEBI" id="CHEBI:30616"/>
    </ligand>
</feature>
<evidence type="ECO:0000256" key="1">
    <source>
        <dbReference type="ARBA" id="ARBA00010638"/>
    </source>
</evidence>
<dbReference type="Pfam" id="PF01812">
    <property type="entry name" value="5-FTHF_cyc-lig"/>
    <property type="match status" value="1"/>
</dbReference>
<evidence type="ECO:0000256" key="4">
    <source>
        <dbReference type="PIRSR" id="PIRSR006806-1"/>
    </source>
</evidence>
<feature type="binding site" evidence="4">
    <location>
        <begin position="7"/>
        <end position="11"/>
    </location>
    <ligand>
        <name>ATP</name>
        <dbReference type="ChEBI" id="CHEBI:30616"/>
    </ligand>
</feature>
<dbReference type="PIRSF" id="PIRSF006806">
    <property type="entry name" value="FTHF_cligase"/>
    <property type="match status" value="1"/>
</dbReference>